<dbReference type="AlphaFoldDB" id="A0A0A9ZCM9"/>
<evidence type="ECO:0000313" key="2">
    <source>
        <dbReference type="EMBL" id="JAG41641.1"/>
    </source>
</evidence>
<evidence type="ECO:0000256" key="1">
    <source>
        <dbReference type="SAM" id="MobiDB-lite"/>
    </source>
</evidence>
<feature type="compositionally biased region" description="Basic and acidic residues" evidence="1">
    <location>
        <begin position="256"/>
        <end position="266"/>
    </location>
</feature>
<proteinExistence type="predicted"/>
<dbReference type="EMBL" id="GDHC01000414">
    <property type="protein sequence ID" value="JAQ18215.1"/>
    <property type="molecule type" value="Transcribed_RNA"/>
</dbReference>
<reference evidence="2" key="1">
    <citation type="journal article" date="2014" name="PLoS ONE">
        <title>Transcriptome-Based Identification of ABC Transporters in the Western Tarnished Plant Bug Lygus hesperus.</title>
        <authorList>
            <person name="Hull J.J."/>
            <person name="Chaney K."/>
            <person name="Geib S.M."/>
            <person name="Fabrick J.A."/>
            <person name="Brent C.S."/>
            <person name="Walsh D."/>
            <person name="Lavine L.C."/>
        </authorList>
    </citation>
    <scope>NUCLEOTIDE SEQUENCE</scope>
</reference>
<dbReference type="EMBL" id="GBHO01001963">
    <property type="protein sequence ID" value="JAG41641.1"/>
    <property type="molecule type" value="Transcribed_RNA"/>
</dbReference>
<name>A0A0A9ZCM9_LYGHE</name>
<reference evidence="3" key="3">
    <citation type="journal article" date="2016" name="Gigascience">
        <title>De novo construction of an expanded transcriptome assembly for the western tarnished plant bug, Lygus hesperus.</title>
        <authorList>
            <person name="Tassone E.E."/>
            <person name="Geib S.M."/>
            <person name="Hall B."/>
            <person name="Fabrick J.A."/>
            <person name="Brent C.S."/>
            <person name="Hull J.J."/>
        </authorList>
    </citation>
    <scope>NUCLEOTIDE SEQUENCE</scope>
</reference>
<feature type="region of interest" description="Disordered" evidence="1">
    <location>
        <begin position="246"/>
        <end position="275"/>
    </location>
</feature>
<protein>
    <submittedName>
        <fullName evidence="2">Uncharacterized protein</fullName>
    </submittedName>
</protein>
<evidence type="ECO:0000313" key="3">
    <source>
        <dbReference type="EMBL" id="JAQ18215.1"/>
    </source>
</evidence>
<sequence length="275" mass="31367">MDQLDETSLTPFEKVLLGHMRSNKTAIDDLSTWVGTMQEYINNNNISNSQLRQENARLRTKVDDLEYRVRERNLIIIGLEEQPNEDSDSIALSLCDLIVGRLGVGCTTADLDQVRRLGKPRADGKDRPVLAEFITKRVKYAIVNSAKKLKGTCYYIRNDTSEQFRQDRKVLYEYQQGMKSIGKVVKMVKNKLLVDGELYTADELETLDPSTFERGAVGPQPTKPSYTIDVEKQRLAQARWQKIFNQMNHTPGKKRKAEEQLQKKLEGGLPRTSAS</sequence>
<organism evidence="2">
    <name type="scientific">Lygus hesperus</name>
    <name type="common">Western plant bug</name>
    <dbReference type="NCBI Taxonomy" id="30085"/>
    <lineage>
        <taxon>Eukaryota</taxon>
        <taxon>Metazoa</taxon>
        <taxon>Ecdysozoa</taxon>
        <taxon>Arthropoda</taxon>
        <taxon>Hexapoda</taxon>
        <taxon>Insecta</taxon>
        <taxon>Pterygota</taxon>
        <taxon>Neoptera</taxon>
        <taxon>Paraneoptera</taxon>
        <taxon>Hemiptera</taxon>
        <taxon>Heteroptera</taxon>
        <taxon>Panheteroptera</taxon>
        <taxon>Cimicomorpha</taxon>
        <taxon>Miridae</taxon>
        <taxon>Mirini</taxon>
        <taxon>Lygus</taxon>
    </lineage>
</organism>
<gene>
    <name evidence="2" type="ORF">CM83_16671</name>
    <name evidence="3" type="ORF">g.35099</name>
</gene>
<accession>A0A0A9ZCM9</accession>
<reference evidence="2" key="2">
    <citation type="submission" date="2014-07" db="EMBL/GenBank/DDBJ databases">
        <authorList>
            <person name="Hull J."/>
        </authorList>
    </citation>
    <scope>NUCLEOTIDE SEQUENCE</scope>
</reference>